<evidence type="ECO:0000256" key="6">
    <source>
        <dbReference type="ARBA" id="ARBA00022790"/>
    </source>
</evidence>
<evidence type="ECO:0000256" key="3">
    <source>
        <dbReference type="ARBA" id="ARBA00010417"/>
    </source>
</evidence>
<feature type="compositionally biased region" description="Polar residues" evidence="8">
    <location>
        <begin position="82"/>
        <end position="94"/>
    </location>
</feature>
<gene>
    <name evidence="10" type="ORF">PPNO1_LOCUS6040</name>
</gene>
<dbReference type="Gene3D" id="1.10.10.10">
    <property type="entry name" value="Winged helix-like DNA-binding domain superfamily/Winged helix DNA-binding domain"/>
    <property type="match status" value="1"/>
</dbReference>
<dbReference type="PANTHER" id="PTHR10855:SF2">
    <property type="entry name" value="COP9 SIGNALOSOME COMPLEX SUBUNIT 4"/>
    <property type="match status" value="1"/>
</dbReference>
<feature type="compositionally biased region" description="Low complexity" evidence="8">
    <location>
        <begin position="108"/>
        <end position="122"/>
    </location>
</feature>
<evidence type="ECO:0000256" key="4">
    <source>
        <dbReference type="ARBA" id="ARBA00014881"/>
    </source>
</evidence>
<dbReference type="PANTHER" id="PTHR10855">
    <property type="entry name" value="26S PROTEASOME NON-ATPASE REGULATORY SUBUNIT 12/COP9 SIGNALOSOME COMPLEX SUBUNIT 4"/>
    <property type="match status" value="1"/>
</dbReference>
<keyword evidence="7" id="KW-0539">Nucleus</keyword>
<evidence type="ECO:0000259" key="9">
    <source>
        <dbReference type="SMART" id="SM00088"/>
    </source>
</evidence>
<evidence type="ECO:0000256" key="7">
    <source>
        <dbReference type="ARBA" id="ARBA00023242"/>
    </source>
</evidence>
<keyword evidence="5" id="KW-0963">Cytoplasm</keyword>
<dbReference type="SUPFAM" id="SSF46785">
    <property type="entry name" value="Winged helix' DNA-binding domain"/>
    <property type="match status" value="1"/>
</dbReference>
<evidence type="ECO:0000256" key="8">
    <source>
        <dbReference type="SAM" id="MobiDB-lite"/>
    </source>
</evidence>
<dbReference type="InterPro" id="IPR054559">
    <property type="entry name" value="PSMD12-CSN4-like_N"/>
</dbReference>
<dbReference type="InterPro" id="IPR036390">
    <property type="entry name" value="WH_DNA-bd_sf"/>
</dbReference>
<dbReference type="SMART" id="SM00088">
    <property type="entry name" value="PINT"/>
    <property type="match status" value="1"/>
</dbReference>
<dbReference type="GO" id="GO:0008180">
    <property type="term" value="C:COP9 signalosome"/>
    <property type="evidence" value="ECO:0007669"/>
    <property type="project" value="UniProtKB-KW"/>
</dbReference>
<comment type="caution">
    <text evidence="10">The sequence shown here is derived from an EMBL/GenBank/DDBJ whole genome shotgun (WGS) entry which is preliminary data.</text>
</comment>
<dbReference type="EMBL" id="CALLCH030000015">
    <property type="protein sequence ID" value="CAI4216385.1"/>
    <property type="molecule type" value="Genomic_DNA"/>
</dbReference>
<accession>A0A9P1MB29</accession>
<comment type="similarity">
    <text evidence="3">Belongs to the CSN4 family.</text>
</comment>
<keyword evidence="6" id="KW-0736">Signalosome</keyword>
<sequence length="1009" mass="111857">MPLIPPTVPEGVKAEHHPLPEVQQLQPAQHPQHPQQSTLDFILRTERASINYADPDPRMLNRPRKLSQSSTNSSHSTSRESYASSTRAPSWSSATSFDSMDFINSRSSEFGQSRSSASSGRPSLHRSKPNEIFSALPGEVLELILDELKKLHLGKSADSCSTCWMRDLCSISLASRKWCKFARTSLYEDIQLNGPDSTSMKKRFKGCANPRLVLLRRSLRANRSIAVIVHTLKVPAVPEDTPVGVYHDLVASVVMACPNLERLVGLYPRYSHAFDRLFHALSTRRRLKRMDWMIEGASASTTQRPPTRPGTSQLTKGFPTMGSAQASLSPPTDILLPSQSSAFIELHLDWSHLTTLTIHTLPGGLSNFATRATSRSIQRLVLRHVNMDDMLALARVLSNLVYLENLAFVQSFPPQMPEDNFILLMPYLASNSLRKLHWDITSHPTCAIAADSILARSIAAKGFPALRILRAPNDPEGIFQVLCRPRDRVDLPGDRFQPWLLAPATNLHQARLAAQARLEAAWRFPRFHVNVIDERGMLVDKFGLAGFMGTAESKIRYDLSPDPGARDENGGLIEIGDVTGDCGEKEGDMCNGRWNVHATPTDKKDKDRWWHVERAPIRLLDLRLAMAPSSKVATALAQAESAPDSSKPDQYEAILRRIKDLSSPTTATADLDAIVSSLLSASLGIVSTRALLDLFVTTLRDLKNVDMCIEVGSQALELLAASGVTSFLDQIAALRELMASAHESNEDYVDAARCLALIPIDSSQRQVTNDETARIWVRIVRNYLEVDDTPAADTYVNKLKNIMHTVSDPELVLHFQLSQARIQDAKRDFLDASRRHLARLYRDERSSGLEEFGILEKMFLDRLLAQDEVDKFAKSLLPHQLALTTNGSTVLAKAVVEHNLLGASRLFENIGFDALGALLGLDAAGAEDTTARMIEQGRLLGRIDQVDRVIWFEKGDASGVRGSGKADRLVGKETRRWDANVQGIAEEVEHVVNALQNEYPDFVAAHLRA</sequence>
<evidence type="ECO:0000256" key="5">
    <source>
        <dbReference type="ARBA" id="ARBA00022490"/>
    </source>
</evidence>
<dbReference type="Pfam" id="PF22241">
    <property type="entry name" value="PSMD12-CSN4_N"/>
    <property type="match status" value="1"/>
</dbReference>
<evidence type="ECO:0000313" key="10">
    <source>
        <dbReference type="EMBL" id="CAI4216385.1"/>
    </source>
</evidence>
<proteinExistence type="inferred from homology"/>
<feature type="region of interest" description="Disordered" evidence="8">
    <location>
        <begin position="50"/>
        <end position="94"/>
    </location>
</feature>
<feature type="compositionally biased region" description="Low complexity" evidence="8">
    <location>
        <begin position="67"/>
        <end position="81"/>
    </location>
</feature>
<feature type="domain" description="PCI" evidence="9">
    <location>
        <begin position="886"/>
        <end position="969"/>
    </location>
</feature>
<dbReference type="InterPro" id="IPR000717">
    <property type="entry name" value="PCI_dom"/>
</dbReference>
<dbReference type="Proteomes" id="UP000838763">
    <property type="component" value="Unassembled WGS sequence"/>
</dbReference>
<dbReference type="OrthoDB" id="3210378at2759"/>
<feature type="region of interest" description="Disordered" evidence="8">
    <location>
        <begin position="108"/>
        <end position="129"/>
    </location>
</feature>
<evidence type="ECO:0000256" key="2">
    <source>
        <dbReference type="ARBA" id="ARBA00004496"/>
    </source>
</evidence>
<dbReference type="AlphaFoldDB" id="A0A9P1MB29"/>
<dbReference type="InterPro" id="IPR036388">
    <property type="entry name" value="WH-like_DNA-bd_sf"/>
</dbReference>
<keyword evidence="11" id="KW-1185">Reference proteome</keyword>
<reference evidence="10" key="1">
    <citation type="submission" date="2022-11" db="EMBL/GenBank/DDBJ databases">
        <authorList>
            <person name="Scott C."/>
            <person name="Bruce N."/>
        </authorList>
    </citation>
    <scope>NUCLEOTIDE SEQUENCE</scope>
</reference>
<dbReference type="Pfam" id="PF01399">
    <property type="entry name" value="PCI"/>
    <property type="match status" value="1"/>
</dbReference>
<protein>
    <recommendedName>
        <fullName evidence="4">COP9 signalosome complex subunit 4</fullName>
    </recommendedName>
</protein>
<dbReference type="InterPro" id="IPR040134">
    <property type="entry name" value="PSMD12/CSN4"/>
</dbReference>
<organism evidence="10 11">
    <name type="scientific">Parascedosporium putredinis</name>
    <dbReference type="NCBI Taxonomy" id="1442378"/>
    <lineage>
        <taxon>Eukaryota</taxon>
        <taxon>Fungi</taxon>
        <taxon>Dikarya</taxon>
        <taxon>Ascomycota</taxon>
        <taxon>Pezizomycotina</taxon>
        <taxon>Sordariomycetes</taxon>
        <taxon>Hypocreomycetidae</taxon>
        <taxon>Microascales</taxon>
        <taxon>Microascaceae</taxon>
        <taxon>Parascedosporium</taxon>
    </lineage>
</organism>
<evidence type="ECO:0000256" key="1">
    <source>
        <dbReference type="ARBA" id="ARBA00004123"/>
    </source>
</evidence>
<evidence type="ECO:0000313" key="11">
    <source>
        <dbReference type="Proteomes" id="UP000838763"/>
    </source>
</evidence>
<dbReference type="GO" id="GO:0005829">
    <property type="term" value="C:cytosol"/>
    <property type="evidence" value="ECO:0007669"/>
    <property type="project" value="TreeGrafter"/>
</dbReference>
<comment type="subcellular location">
    <subcellularLocation>
        <location evidence="2">Cytoplasm</location>
    </subcellularLocation>
    <subcellularLocation>
        <location evidence="1">Nucleus</location>
    </subcellularLocation>
</comment>
<name>A0A9P1MB29_9PEZI</name>